<evidence type="ECO:0000313" key="4">
    <source>
        <dbReference type="Proteomes" id="UP001189303"/>
    </source>
</evidence>
<dbReference type="PANTHER" id="PTHR32309">
    <property type="entry name" value="TYROSINE-PROTEIN KINASE"/>
    <property type="match status" value="1"/>
</dbReference>
<evidence type="ECO:0000256" key="2">
    <source>
        <dbReference type="SAM" id="Phobius"/>
    </source>
</evidence>
<evidence type="ECO:0000256" key="1">
    <source>
        <dbReference type="SAM" id="Coils"/>
    </source>
</evidence>
<keyword evidence="1" id="KW-0175">Coiled coil</keyword>
<proteinExistence type="predicted"/>
<feature type="coiled-coil region" evidence="1">
    <location>
        <begin position="147"/>
        <end position="181"/>
    </location>
</feature>
<accession>A0ABN9HY94</accession>
<keyword evidence="2" id="KW-0812">Transmembrane</keyword>
<evidence type="ECO:0008006" key="5">
    <source>
        <dbReference type="Google" id="ProtNLM"/>
    </source>
</evidence>
<dbReference type="InterPro" id="IPR050445">
    <property type="entry name" value="Bact_polysacc_biosynth/exp"/>
</dbReference>
<evidence type="ECO:0000313" key="3">
    <source>
        <dbReference type="EMBL" id="CAJ0723313.1"/>
    </source>
</evidence>
<reference evidence="3 4" key="1">
    <citation type="submission" date="2023-07" db="EMBL/GenBank/DDBJ databases">
        <authorList>
            <person name="Peeters C."/>
        </authorList>
    </citation>
    <scope>NUCLEOTIDE SEQUENCE [LARGE SCALE GENOMIC DNA]</scope>
    <source>
        <strain evidence="3 4">R-38712</strain>
    </source>
</reference>
<feature type="transmembrane region" description="Helical" evidence="2">
    <location>
        <begin position="241"/>
        <end position="260"/>
    </location>
</feature>
<name>A0ABN9HY94_RALPI</name>
<feature type="transmembrane region" description="Helical" evidence="2">
    <location>
        <begin position="12"/>
        <end position="31"/>
    </location>
</feature>
<sequence>MALQSFVAKSAKVILLTTAVGAVIAVALFSFQHPKWTGRMTVQIGQVANPSGAADGKLIESQSTLTDRCNTPTFRSEILKNLGLPAPESENEDSALIFDSLRATPAKGPDLINIQVSGSSREQAFKALETAFNALATQHDKVYAPAVNRMKAESAELSANLSEAERDYQRAYAALNSSTREPTAQNLFTTNVVAQIGIRIQLLRQAKQRLDDSLADVRTYPTRVLGGYYVPLRPSSPGKTLYGAAGACIGLILGFLIALARKMRRP</sequence>
<dbReference type="PANTHER" id="PTHR32309:SF31">
    <property type="entry name" value="CAPSULAR EXOPOLYSACCHARIDE FAMILY"/>
    <property type="match status" value="1"/>
</dbReference>
<organism evidence="3 4">
    <name type="scientific">Ralstonia pickettii</name>
    <name type="common">Burkholderia pickettii</name>
    <dbReference type="NCBI Taxonomy" id="329"/>
    <lineage>
        <taxon>Bacteria</taxon>
        <taxon>Pseudomonadati</taxon>
        <taxon>Pseudomonadota</taxon>
        <taxon>Betaproteobacteria</taxon>
        <taxon>Burkholderiales</taxon>
        <taxon>Burkholderiaceae</taxon>
        <taxon>Ralstonia</taxon>
    </lineage>
</organism>
<dbReference type="EMBL" id="CATWFT010000004">
    <property type="protein sequence ID" value="CAJ0723313.1"/>
    <property type="molecule type" value="Genomic_DNA"/>
</dbReference>
<gene>
    <name evidence="3" type="ORF">R38712_01861</name>
</gene>
<keyword evidence="4" id="KW-1185">Reference proteome</keyword>
<keyword evidence="2" id="KW-0472">Membrane</keyword>
<dbReference type="Proteomes" id="UP001189303">
    <property type="component" value="Unassembled WGS sequence"/>
</dbReference>
<comment type="caution">
    <text evidence="3">The sequence shown here is derived from an EMBL/GenBank/DDBJ whole genome shotgun (WGS) entry which is preliminary data.</text>
</comment>
<dbReference type="RefSeq" id="WP_012761360.1">
    <property type="nucleotide sequence ID" value="NZ_CATWFT010000004.1"/>
</dbReference>
<protein>
    <recommendedName>
        <fullName evidence="5">Lipopolysaccharide biosynthesis protein</fullName>
    </recommendedName>
</protein>
<keyword evidence="2" id="KW-1133">Transmembrane helix</keyword>